<protein>
    <submittedName>
        <fullName evidence="3">Saccharopine dehydrogenase</fullName>
    </submittedName>
</protein>
<evidence type="ECO:0000259" key="2">
    <source>
        <dbReference type="Pfam" id="PF03435"/>
    </source>
</evidence>
<dbReference type="GO" id="GO:0005886">
    <property type="term" value="C:plasma membrane"/>
    <property type="evidence" value="ECO:0007669"/>
    <property type="project" value="TreeGrafter"/>
</dbReference>
<dbReference type="InterPro" id="IPR005097">
    <property type="entry name" value="Sacchrp_dh_NADP-bd"/>
</dbReference>
<dbReference type="Pfam" id="PF03435">
    <property type="entry name" value="Sacchrp_dh_NADP"/>
    <property type="match status" value="1"/>
</dbReference>
<dbReference type="AlphaFoldDB" id="A0A421DU26"/>
<dbReference type="RefSeq" id="WP_121572927.1">
    <property type="nucleotide sequence ID" value="NZ_MJLZ01000001.1"/>
</dbReference>
<dbReference type="PANTHER" id="PTHR12286">
    <property type="entry name" value="SACCHAROPINE DEHYDROGENASE-LIKE OXIDOREDUCTASE"/>
    <property type="match status" value="1"/>
</dbReference>
<dbReference type="InterPro" id="IPR051276">
    <property type="entry name" value="Saccharopine_DH-like_oxidrdct"/>
</dbReference>
<keyword evidence="4" id="KW-1185">Reference proteome</keyword>
<evidence type="ECO:0000256" key="1">
    <source>
        <dbReference type="SAM" id="MobiDB-lite"/>
    </source>
</evidence>
<organism evidence="3 4">
    <name type="scientific">Brenneria alni</name>
    <dbReference type="NCBI Taxonomy" id="71656"/>
    <lineage>
        <taxon>Bacteria</taxon>
        <taxon>Pseudomonadati</taxon>
        <taxon>Pseudomonadota</taxon>
        <taxon>Gammaproteobacteria</taxon>
        <taxon>Enterobacterales</taxon>
        <taxon>Pectobacteriaceae</taxon>
        <taxon>Brenneria</taxon>
    </lineage>
</organism>
<feature type="region of interest" description="Disordered" evidence="1">
    <location>
        <begin position="213"/>
        <end position="232"/>
    </location>
</feature>
<dbReference type="Gene3D" id="3.40.50.720">
    <property type="entry name" value="NAD(P)-binding Rossmann-like Domain"/>
    <property type="match status" value="1"/>
</dbReference>
<evidence type="ECO:0000313" key="3">
    <source>
        <dbReference type="EMBL" id="RLM28256.1"/>
    </source>
</evidence>
<feature type="domain" description="Saccharopine dehydrogenase NADP binding" evidence="2">
    <location>
        <begin position="9"/>
        <end position="136"/>
    </location>
</feature>
<dbReference type="SUPFAM" id="SSF51735">
    <property type="entry name" value="NAD(P)-binding Rossmann-fold domains"/>
    <property type="match status" value="1"/>
</dbReference>
<gene>
    <name evidence="3" type="ORF">BIY29_00970</name>
</gene>
<sequence>MNLNTEFDIIVFGANGYTGRLVAEHLSQRYGIGGEVVWAMAGRSAAELAQARDEIGAPSNTPLVIADATDPVSLRKMVGRTKAVITTVGPYQLYGSDLVAACAQAGTDYLDLSGEPHWMRSMIDKHEAQAKTSGARILFACGFDSIPSEVGVWFCQDTSRRVLGAPVAYVKGRIRGFKGGISGGSMASGKATREALEKDPALAAVINSPFGLTPGFQGPPQPSGTEPKNDPDVGDVVPFMLAAINAQNVHRSNLLMGHAYGRDFIYDEMMLADATKSAAPPDVNTPSGGVLKPGEGPAQDARQSGFFDMLFIGTASDGRKVQISLKGTEDPGYGSTPRMIAESAICLVRSPDVPGGVWTPGAALQGRLVDRLQQHAGLTFAVED</sequence>
<dbReference type="EMBL" id="MJLZ01000001">
    <property type="protein sequence ID" value="RLM28256.1"/>
    <property type="molecule type" value="Genomic_DNA"/>
</dbReference>
<accession>A0A421DU26</accession>
<name>A0A421DU26_9GAMM</name>
<dbReference type="InterPro" id="IPR036291">
    <property type="entry name" value="NAD(P)-bd_dom_sf"/>
</dbReference>
<comment type="caution">
    <text evidence="3">The sequence shown here is derived from an EMBL/GenBank/DDBJ whole genome shotgun (WGS) entry which is preliminary data.</text>
</comment>
<evidence type="ECO:0000313" key="4">
    <source>
        <dbReference type="Proteomes" id="UP000285648"/>
    </source>
</evidence>
<dbReference type="PANTHER" id="PTHR12286:SF5">
    <property type="entry name" value="SACCHAROPINE DEHYDROGENASE-LIKE OXIDOREDUCTASE"/>
    <property type="match status" value="1"/>
</dbReference>
<reference evidence="3 4" key="1">
    <citation type="submission" date="2016-09" db="EMBL/GenBank/DDBJ databases">
        <authorList>
            <person name="Doonan J."/>
            <person name="Pachebat J.A."/>
            <person name="Golyshin P.N."/>
            <person name="Denman S."/>
            <person name="Mcdonald J.E."/>
        </authorList>
    </citation>
    <scope>NUCLEOTIDE SEQUENCE [LARGE SCALE GENOMIC DNA]</scope>
    <source>
        <strain evidence="3 4">NCPPB 3934</strain>
    </source>
</reference>
<dbReference type="Proteomes" id="UP000285648">
    <property type="component" value="Unassembled WGS sequence"/>
</dbReference>
<dbReference type="OrthoDB" id="4420885at2"/>
<proteinExistence type="predicted"/>
<feature type="region of interest" description="Disordered" evidence="1">
    <location>
        <begin position="277"/>
        <end position="298"/>
    </location>
</feature>
<dbReference type="GO" id="GO:0009247">
    <property type="term" value="P:glycolipid biosynthetic process"/>
    <property type="evidence" value="ECO:0007669"/>
    <property type="project" value="TreeGrafter"/>
</dbReference>